<dbReference type="Proteomes" id="UP000323708">
    <property type="component" value="Unassembled WGS sequence"/>
</dbReference>
<accession>A0A5B0WN61</accession>
<dbReference type="GO" id="GO:0016020">
    <property type="term" value="C:membrane"/>
    <property type="evidence" value="ECO:0007669"/>
    <property type="project" value="TreeGrafter"/>
</dbReference>
<evidence type="ECO:0000313" key="5">
    <source>
        <dbReference type="Proteomes" id="UP000323708"/>
    </source>
</evidence>
<dbReference type="PRINTS" id="PR00080">
    <property type="entry name" value="SDRFAMILY"/>
</dbReference>
<dbReference type="InterPro" id="IPR036291">
    <property type="entry name" value="NAD(P)-bd_dom_sf"/>
</dbReference>
<dbReference type="AlphaFoldDB" id="A0A5B0WN61"/>
<protein>
    <submittedName>
        <fullName evidence="4">SDR family NAD(P)-dependent oxidoreductase</fullName>
    </submittedName>
</protein>
<keyword evidence="2" id="KW-0560">Oxidoreductase</keyword>
<dbReference type="CDD" id="cd05233">
    <property type="entry name" value="SDR_c"/>
    <property type="match status" value="1"/>
</dbReference>
<dbReference type="GO" id="GO:0016491">
    <property type="term" value="F:oxidoreductase activity"/>
    <property type="evidence" value="ECO:0007669"/>
    <property type="project" value="UniProtKB-KW"/>
</dbReference>
<sequence>MMSAHEQLSPHRVSDQHAFVTGASSGIGKEFALQLAAQGYTLTAVARREARLQELVSQLPGEGHQYLVADLGTDAGVRLAKEALQGKRVNLLINNAGLSVFDPFFASELEAQSNILSVNCASLMTLAHAFLRQAERGDALINLSSIVAFLPTPAQPMYSASKAFIASFSECLWEEQRPRGVYVMGLCPGITQTEFITSATGGEADGQNLPKALIQSPQAVVEEALRALQARKKAIVVTGRINRMMLLMPRILTRHRLLKVLAVVGDPEKAL</sequence>
<evidence type="ECO:0000256" key="3">
    <source>
        <dbReference type="RuleBase" id="RU000363"/>
    </source>
</evidence>
<organism evidence="4 5">
    <name type="scientific">Pseudohalioglobus sediminis</name>
    <dbReference type="NCBI Taxonomy" id="2606449"/>
    <lineage>
        <taxon>Bacteria</taxon>
        <taxon>Pseudomonadati</taxon>
        <taxon>Pseudomonadota</taxon>
        <taxon>Gammaproteobacteria</taxon>
        <taxon>Cellvibrionales</taxon>
        <taxon>Halieaceae</taxon>
        <taxon>Pseudohalioglobus</taxon>
    </lineage>
</organism>
<dbReference type="SUPFAM" id="SSF51735">
    <property type="entry name" value="NAD(P)-binding Rossmann-fold domains"/>
    <property type="match status" value="1"/>
</dbReference>
<dbReference type="EMBL" id="VTUX01000010">
    <property type="protein sequence ID" value="KAA1188422.1"/>
    <property type="molecule type" value="Genomic_DNA"/>
</dbReference>
<evidence type="ECO:0000313" key="4">
    <source>
        <dbReference type="EMBL" id="KAA1188422.1"/>
    </source>
</evidence>
<proteinExistence type="inferred from homology"/>
<comment type="caution">
    <text evidence="4">The sequence shown here is derived from an EMBL/GenBank/DDBJ whole genome shotgun (WGS) entry which is preliminary data.</text>
</comment>
<reference evidence="4 5" key="1">
    <citation type="submission" date="2019-09" db="EMBL/GenBank/DDBJ databases">
        <authorList>
            <person name="Chen X.-Y."/>
        </authorList>
    </citation>
    <scope>NUCLEOTIDE SEQUENCE [LARGE SCALE GENOMIC DNA]</scope>
    <source>
        <strain evidence="4 5">NY5</strain>
    </source>
</reference>
<dbReference type="PIRSF" id="PIRSF000126">
    <property type="entry name" value="11-beta-HSD1"/>
    <property type="match status" value="1"/>
</dbReference>
<dbReference type="PANTHER" id="PTHR44196">
    <property type="entry name" value="DEHYDROGENASE/REDUCTASE SDR FAMILY MEMBER 7B"/>
    <property type="match status" value="1"/>
</dbReference>
<comment type="similarity">
    <text evidence="1 3">Belongs to the short-chain dehydrogenases/reductases (SDR) family.</text>
</comment>
<dbReference type="Pfam" id="PF00106">
    <property type="entry name" value="adh_short"/>
    <property type="match status" value="1"/>
</dbReference>
<name>A0A5B0WN61_9GAMM</name>
<dbReference type="Gene3D" id="3.40.50.720">
    <property type="entry name" value="NAD(P)-binding Rossmann-like Domain"/>
    <property type="match status" value="1"/>
</dbReference>
<evidence type="ECO:0000256" key="2">
    <source>
        <dbReference type="ARBA" id="ARBA00023002"/>
    </source>
</evidence>
<dbReference type="PANTHER" id="PTHR44196:SF2">
    <property type="entry name" value="SHORT-CHAIN DEHYDROGENASE-RELATED"/>
    <property type="match status" value="1"/>
</dbReference>
<dbReference type="InterPro" id="IPR002347">
    <property type="entry name" value="SDR_fam"/>
</dbReference>
<keyword evidence="5" id="KW-1185">Reference proteome</keyword>
<gene>
    <name evidence="4" type="ORF">F0M18_18165</name>
</gene>
<dbReference type="PRINTS" id="PR00081">
    <property type="entry name" value="GDHRDH"/>
</dbReference>
<evidence type="ECO:0000256" key="1">
    <source>
        <dbReference type="ARBA" id="ARBA00006484"/>
    </source>
</evidence>